<keyword evidence="4" id="KW-0560">Oxidoreductase</keyword>
<dbReference type="PANTHER" id="PTHR47354:SF1">
    <property type="entry name" value="CARNITINE MONOOXYGENASE REDUCTASE SUBUNIT"/>
    <property type="match status" value="1"/>
</dbReference>
<name>A0A5E4U8V7_9BURK</name>
<dbReference type="SUPFAM" id="SSF63380">
    <property type="entry name" value="Riboflavin synthase domain-like"/>
    <property type="match status" value="1"/>
</dbReference>
<keyword evidence="5" id="KW-0408">Iron</keyword>
<gene>
    <name evidence="9" type="ORF">PTE31013_01899</name>
</gene>
<reference evidence="9 10" key="1">
    <citation type="submission" date="2019-08" db="EMBL/GenBank/DDBJ databases">
        <authorList>
            <person name="Peeters C."/>
        </authorList>
    </citation>
    <scope>NUCLEOTIDE SEQUENCE [LARGE SCALE GENOMIC DNA]</scope>
    <source>
        <strain evidence="9 10">LMG 31013</strain>
    </source>
</reference>
<organism evidence="9 10">
    <name type="scientific">Pandoraea terrigena</name>
    <dbReference type="NCBI Taxonomy" id="2508292"/>
    <lineage>
        <taxon>Bacteria</taxon>
        <taxon>Pseudomonadati</taxon>
        <taxon>Pseudomonadota</taxon>
        <taxon>Betaproteobacteria</taxon>
        <taxon>Burkholderiales</taxon>
        <taxon>Burkholderiaceae</taxon>
        <taxon>Pandoraea</taxon>
    </lineage>
</organism>
<dbReference type="InterPro" id="IPR017938">
    <property type="entry name" value="Riboflavin_synthase-like_b-brl"/>
</dbReference>
<dbReference type="Proteomes" id="UP000334380">
    <property type="component" value="Unassembled WGS sequence"/>
</dbReference>
<protein>
    <submittedName>
        <fullName evidence="9">Ferredoxin</fullName>
    </submittedName>
</protein>
<dbReference type="Gene3D" id="2.60.120.10">
    <property type="entry name" value="Jelly Rolls"/>
    <property type="match status" value="1"/>
</dbReference>
<evidence type="ECO:0000256" key="1">
    <source>
        <dbReference type="ARBA" id="ARBA00022630"/>
    </source>
</evidence>
<evidence type="ECO:0000256" key="3">
    <source>
        <dbReference type="ARBA" id="ARBA00022723"/>
    </source>
</evidence>
<evidence type="ECO:0000313" key="10">
    <source>
        <dbReference type="Proteomes" id="UP000334380"/>
    </source>
</evidence>
<evidence type="ECO:0000256" key="4">
    <source>
        <dbReference type="ARBA" id="ARBA00023002"/>
    </source>
</evidence>
<dbReference type="GO" id="GO:0016491">
    <property type="term" value="F:oxidoreductase activity"/>
    <property type="evidence" value="ECO:0007669"/>
    <property type="project" value="UniProtKB-KW"/>
</dbReference>
<dbReference type="InterPro" id="IPR014710">
    <property type="entry name" value="RmlC-like_jellyroll"/>
</dbReference>
<evidence type="ECO:0000256" key="5">
    <source>
        <dbReference type="ARBA" id="ARBA00023004"/>
    </source>
</evidence>
<dbReference type="Gene3D" id="2.40.30.10">
    <property type="entry name" value="Translation factors"/>
    <property type="match status" value="1"/>
</dbReference>
<dbReference type="GO" id="GO:0046872">
    <property type="term" value="F:metal ion binding"/>
    <property type="evidence" value="ECO:0007669"/>
    <property type="project" value="UniProtKB-KW"/>
</dbReference>
<dbReference type="SUPFAM" id="SSF51182">
    <property type="entry name" value="RmlC-like cupins"/>
    <property type="match status" value="1"/>
</dbReference>
<dbReference type="CDD" id="cd00207">
    <property type="entry name" value="fer2"/>
    <property type="match status" value="1"/>
</dbReference>
<dbReference type="InterPro" id="IPR006058">
    <property type="entry name" value="2Fe2S_fd_BS"/>
</dbReference>
<dbReference type="PANTHER" id="PTHR47354">
    <property type="entry name" value="NADH OXIDOREDUCTASE HCR"/>
    <property type="match status" value="1"/>
</dbReference>
<dbReference type="SUPFAM" id="SSF54292">
    <property type="entry name" value="2Fe-2S ferredoxin-like"/>
    <property type="match status" value="1"/>
</dbReference>
<dbReference type="InterPro" id="IPR011051">
    <property type="entry name" value="RmlC_Cupin_sf"/>
</dbReference>
<keyword evidence="3" id="KW-0479">Metal-binding</keyword>
<dbReference type="Gene3D" id="3.10.20.30">
    <property type="match status" value="1"/>
</dbReference>
<dbReference type="SUPFAM" id="SSF52343">
    <property type="entry name" value="Ferredoxin reductase-like, C-terminal NADP-linked domain"/>
    <property type="match status" value="1"/>
</dbReference>
<feature type="domain" description="2Fe-2S ferredoxin-type" evidence="7">
    <location>
        <begin position="365"/>
        <end position="450"/>
    </location>
</feature>
<keyword evidence="1" id="KW-0285">Flavoprotein</keyword>
<dbReference type="InterPro" id="IPR017927">
    <property type="entry name" value="FAD-bd_FR_type"/>
</dbReference>
<dbReference type="GO" id="GO:0051537">
    <property type="term" value="F:2 iron, 2 sulfur cluster binding"/>
    <property type="evidence" value="ECO:0007669"/>
    <property type="project" value="UniProtKB-KW"/>
</dbReference>
<evidence type="ECO:0000313" key="9">
    <source>
        <dbReference type="EMBL" id="VVD96221.1"/>
    </source>
</evidence>
<dbReference type="Pfam" id="PF07883">
    <property type="entry name" value="Cupin_2"/>
    <property type="match status" value="1"/>
</dbReference>
<keyword evidence="2" id="KW-0001">2Fe-2S</keyword>
<dbReference type="Gene3D" id="3.40.50.80">
    <property type="entry name" value="Nucleotide-binding domain of ferredoxin-NADP reductase (FNR) module"/>
    <property type="match status" value="1"/>
</dbReference>
<dbReference type="PROSITE" id="PS51085">
    <property type="entry name" value="2FE2S_FER_2"/>
    <property type="match status" value="1"/>
</dbReference>
<evidence type="ECO:0000259" key="8">
    <source>
        <dbReference type="PROSITE" id="PS51384"/>
    </source>
</evidence>
<sequence length="450" mass="48043">MHPATTASADNFVDAEKPVTWNVNDIPWVPLTGLFINKSGYKAVTEPAYTNDAYSIELTSVGPGGASATHVEPHAHLFYVLSGVGEVTVGDETSPVSAGSVSPISAGVAHSFRNLGESALEMLVIYHPPRVRAKPPMPTLRTTVAALRQEATGVIRVELQPADSASFPTFTPGAHVDVRLPNGITRSYSLTNAPDETNRYVLGVLEAPESRGGSRYLHHALEVGSELIISRPRNNFGLADSTERAVLIAGGIGITPLLCMARHLSANGRDVVLAYCAQTRKHAAFVNDILALDIPVTWHFDDEQGAQFDLKRYMASQPRGAHFYACGPTGFLGAFERACSDLEIRNGHIERFSGARPASESQPSYAVTLNRSGRTLNVLPGTTLLQTLLNAGVEVPYSCQEGVCGTCKTAVLAGEPDHRDSVLTATERASNTVMAVCVSGCRTPSLLLDL</sequence>
<keyword evidence="6" id="KW-0411">Iron-sulfur</keyword>
<dbReference type="AlphaFoldDB" id="A0A5E4U8V7"/>
<dbReference type="PROSITE" id="PS00197">
    <property type="entry name" value="2FE2S_FER_1"/>
    <property type="match status" value="1"/>
</dbReference>
<dbReference type="InterPro" id="IPR050415">
    <property type="entry name" value="MRET"/>
</dbReference>
<dbReference type="InterPro" id="IPR012675">
    <property type="entry name" value="Beta-grasp_dom_sf"/>
</dbReference>
<dbReference type="InterPro" id="IPR013096">
    <property type="entry name" value="Cupin_2"/>
</dbReference>
<accession>A0A5E4U8V7</accession>
<dbReference type="PRINTS" id="PR00409">
    <property type="entry name" value="PHDIOXRDTASE"/>
</dbReference>
<dbReference type="OrthoDB" id="544091at2"/>
<dbReference type="InterPro" id="IPR036010">
    <property type="entry name" value="2Fe-2S_ferredoxin-like_sf"/>
</dbReference>
<feature type="domain" description="FAD-binding FR-type" evidence="8">
    <location>
        <begin position="137"/>
        <end position="239"/>
    </location>
</feature>
<evidence type="ECO:0000256" key="2">
    <source>
        <dbReference type="ARBA" id="ARBA00022714"/>
    </source>
</evidence>
<dbReference type="PROSITE" id="PS51384">
    <property type="entry name" value="FAD_FR"/>
    <property type="match status" value="1"/>
</dbReference>
<evidence type="ECO:0000256" key="6">
    <source>
        <dbReference type="ARBA" id="ARBA00023014"/>
    </source>
</evidence>
<dbReference type="InterPro" id="IPR039261">
    <property type="entry name" value="FNR_nucleotide-bd"/>
</dbReference>
<evidence type="ECO:0000259" key="7">
    <source>
        <dbReference type="PROSITE" id="PS51085"/>
    </source>
</evidence>
<dbReference type="Pfam" id="PF00111">
    <property type="entry name" value="Fer2"/>
    <property type="match status" value="1"/>
</dbReference>
<proteinExistence type="predicted"/>
<dbReference type="CDD" id="cd06185">
    <property type="entry name" value="PDR_like"/>
    <property type="match status" value="1"/>
</dbReference>
<dbReference type="EMBL" id="CABPRU010000003">
    <property type="protein sequence ID" value="VVD96221.1"/>
    <property type="molecule type" value="Genomic_DNA"/>
</dbReference>
<keyword evidence="10" id="KW-1185">Reference proteome</keyword>
<dbReference type="InterPro" id="IPR001041">
    <property type="entry name" value="2Fe-2S_ferredoxin-type"/>
</dbReference>